<dbReference type="CDD" id="cd03465">
    <property type="entry name" value="URO-D_like"/>
    <property type="match status" value="1"/>
</dbReference>
<dbReference type="KEGG" id="fpl:Ferp_1758"/>
<dbReference type="InterPro" id="IPR052024">
    <property type="entry name" value="Methanogen_methyltrans"/>
</dbReference>
<reference evidence="2 3" key="2">
    <citation type="journal article" date="2011" name="Stand. Genomic Sci.">
        <title>Complete genome sequence of Ferroglobus placidus AEDII12DO.</title>
        <authorList>
            <person name="Anderson I."/>
            <person name="Risso C."/>
            <person name="Holmes D."/>
            <person name="Lucas S."/>
            <person name="Copeland A."/>
            <person name="Lapidus A."/>
            <person name="Cheng J.F."/>
            <person name="Bruce D."/>
            <person name="Goodwin L."/>
            <person name="Pitluck S."/>
            <person name="Saunders E."/>
            <person name="Brettin T."/>
            <person name="Detter J.C."/>
            <person name="Han C."/>
            <person name="Tapia R."/>
            <person name="Larimer F."/>
            <person name="Land M."/>
            <person name="Hauser L."/>
            <person name="Woyke T."/>
            <person name="Lovley D."/>
            <person name="Kyrpides N."/>
            <person name="Ivanova N."/>
        </authorList>
    </citation>
    <scope>NUCLEOTIDE SEQUENCE [LARGE SCALE GENOMIC DNA]</scope>
    <source>
        <strain evidence="3">DSM 10642 / AEDII12DO</strain>
    </source>
</reference>
<feature type="domain" description="Uroporphyrinogen decarboxylase (URO-D)" evidence="1">
    <location>
        <begin position="3"/>
        <end position="339"/>
    </location>
</feature>
<dbReference type="PaxDb" id="589924-Ferp_1758"/>
<dbReference type="GO" id="GO:0004853">
    <property type="term" value="F:uroporphyrinogen decarboxylase activity"/>
    <property type="evidence" value="ECO:0007669"/>
    <property type="project" value="InterPro"/>
</dbReference>
<dbReference type="AlphaFoldDB" id="D3RZI9"/>
<dbReference type="GeneID" id="8779285"/>
<dbReference type="Pfam" id="PF01208">
    <property type="entry name" value="URO-D"/>
    <property type="match status" value="1"/>
</dbReference>
<dbReference type="Gene3D" id="3.20.20.210">
    <property type="match status" value="1"/>
</dbReference>
<protein>
    <submittedName>
        <fullName evidence="2">Uroporphyrinogen decarboxylase (URO-D)</fullName>
    </submittedName>
</protein>
<keyword evidence="3" id="KW-1185">Reference proteome</keyword>
<evidence type="ECO:0000313" key="2">
    <source>
        <dbReference type="EMBL" id="ADC65902.1"/>
    </source>
</evidence>
<dbReference type="InterPro" id="IPR000257">
    <property type="entry name" value="Uroporphyrinogen_deCOase"/>
</dbReference>
<gene>
    <name evidence="2" type="ordered locus">Ferp_1758</name>
</gene>
<dbReference type="PANTHER" id="PTHR47099">
    <property type="entry name" value="METHYLCOBAMIDE:COM METHYLTRANSFERASE MTBA"/>
    <property type="match status" value="1"/>
</dbReference>
<dbReference type="RefSeq" id="WP_012966241.1">
    <property type="nucleotide sequence ID" value="NC_013849.1"/>
</dbReference>
<dbReference type="Proteomes" id="UP000002613">
    <property type="component" value="Chromosome"/>
</dbReference>
<evidence type="ECO:0000259" key="1">
    <source>
        <dbReference type="Pfam" id="PF01208"/>
    </source>
</evidence>
<evidence type="ECO:0000313" key="3">
    <source>
        <dbReference type="Proteomes" id="UP000002613"/>
    </source>
</evidence>
<reference evidence="3" key="1">
    <citation type="submission" date="2010-02" db="EMBL/GenBank/DDBJ databases">
        <title>Complete sequence of Ferroglobus placidus DSM 10642.</title>
        <authorList>
            <consortium name="US DOE Joint Genome Institute"/>
            <person name="Lucas S."/>
            <person name="Copeland A."/>
            <person name="Lapidus A."/>
            <person name="Cheng J.-F."/>
            <person name="Bruce D."/>
            <person name="Goodwin L."/>
            <person name="Pitluck S."/>
            <person name="Saunders E."/>
            <person name="Brettin T."/>
            <person name="Detter J.C."/>
            <person name="Han C."/>
            <person name="Tapia R."/>
            <person name="Larimer F."/>
            <person name="Land M."/>
            <person name="Hauser L."/>
            <person name="Kyrpides N."/>
            <person name="Ivanova N."/>
            <person name="Holmes D."/>
            <person name="Lovley D."/>
            <person name="Kyrpides N."/>
            <person name="Anderson I.J."/>
            <person name="Woyke T."/>
        </authorList>
    </citation>
    <scope>NUCLEOTIDE SEQUENCE [LARGE SCALE GENOMIC DNA]</scope>
    <source>
        <strain evidence="3">DSM 10642 / AEDII12DO</strain>
    </source>
</reference>
<accession>D3RZI9</accession>
<organism evidence="2 3">
    <name type="scientific">Ferroglobus placidus (strain DSM 10642 / AEDII12DO)</name>
    <dbReference type="NCBI Taxonomy" id="589924"/>
    <lineage>
        <taxon>Archaea</taxon>
        <taxon>Methanobacteriati</taxon>
        <taxon>Methanobacteriota</taxon>
        <taxon>Archaeoglobi</taxon>
        <taxon>Archaeoglobales</taxon>
        <taxon>Archaeoglobaceae</taxon>
        <taxon>Ferroglobus</taxon>
    </lineage>
</organism>
<dbReference type="SUPFAM" id="SSF51726">
    <property type="entry name" value="UROD/MetE-like"/>
    <property type="match status" value="1"/>
</dbReference>
<dbReference type="InterPro" id="IPR038071">
    <property type="entry name" value="UROD/MetE-like_sf"/>
</dbReference>
<name>D3RZI9_FERPA</name>
<sequence>MRPKDILLEAFELGVPERVPAVIFGGGMWTIKNSGKDFLYYIGKPKEYAELIVKTADILQSDMVYPGSGYNNFLAAAIGGKIKVRHIGAPDLEGPIINSPEDLEALEIDKIYENEALQTIWKASEIVYNEIGDKYLVGTTSWGPFTKAGNLRGVEQLMRDIYKNKEFAKKVIEFAKDLIMAFYEPVVKDAGLEAVSIADPTASGDLISRRHFLEFALPPLKELIDEMKKRKIAVFLHICGDTSDKLREIAESKASCFSLDHKVDLGYAKSTLKSVICIAGNVDPVSVLNDGTPEYVEEVSNKCIHIAAEGGGYVLCPGCDIPPTVPLENIQAFIRAARKTKLR</sequence>
<dbReference type="PANTHER" id="PTHR47099:SF1">
    <property type="entry name" value="METHYLCOBAMIDE:COM METHYLTRANSFERASE MTBA"/>
    <property type="match status" value="1"/>
</dbReference>
<dbReference type="EMBL" id="CP001899">
    <property type="protein sequence ID" value="ADC65902.1"/>
    <property type="molecule type" value="Genomic_DNA"/>
</dbReference>
<dbReference type="HOGENOM" id="CLU_040933_2_0_2"/>
<dbReference type="GO" id="GO:0006779">
    <property type="term" value="P:porphyrin-containing compound biosynthetic process"/>
    <property type="evidence" value="ECO:0007669"/>
    <property type="project" value="InterPro"/>
</dbReference>
<proteinExistence type="predicted"/>
<dbReference type="STRING" id="589924.Ferp_1758"/>
<dbReference type="OrthoDB" id="124836at2157"/>
<dbReference type="eggNOG" id="arCOG03323">
    <property type="taxonomic scope" value="Archaea"/>
</dbReference>